<evidence type="ECO:0000256" key="2">
    <source>
        <dbReference type="ARBA" id="ARBA00011353"/>
    </source>
</evidence>
<comment type="subunit">
    <text evidence="2">Component of the NuA4 histone acetyltransferase complex.</text>
</comment>
<evidence type="ECO:0000256" key="3">
    <source>
        <dbReference type="ARBA" id="ARBA00023242"/>
    </source>
</evidence>
<evidence type="ECO:0000313" key="6">
    <source>
        <dbReference type="EMBL" id="KIV98680.1"/>
    </source>
</evidence>
<dbReference type="GeneID" id="27317533"/>
<protein>
    <recommendedName>
        <fullName evidence="5">Chromo domain-containing protein</fullName>
    </recommendedName>
</protein>
<dbReference type="PANTHER" id="PTHR22812">
    <property type="entry name" value="CHROMOBOX PROTEIN"/>
    <property type="match status" value="1"/>
</dbReference>
<dbReference type="Gene3D" id="2.40.50.40">
    <property type="match status" value="1"/>
</dbReference>
<name>A0A0D1X979_9PEZI</name>
<dbReference type="Proteomes" id="UP000053259">
    <property type="component" value="Unassembled WGS sequence"/>
</dbReference>
<dbReference type="InParanoid" id="A0A0D1X979"/>
<keyword evidence="7" id="KW-1185">Reference proteome</keyword>
<dbReference type="InterPro" id="IPR016197">
    <property type="entry name" value="Chromo-like_dom_sf"/>
</dbReference>
<dbReference type="InterPro" id="IPR051219">
    <property type="entry name" value="Heterochromatin_chromo-domain"/>
</dbReference>
<dbReference type="VEuPathDB" id="FungiDB:PV09_09560"/>
<accession>A0A0D1X979</accession>
<reference evidence="6 7" key="1">
    <citation type="submission" date="2015-01" db="EMBL/GenBank/DDBJ databases">
        <title>The Genome Sequence of Ochroconis gallopava CBS43764.</title>
        <authorList>
            <consortium name="The Broad Institute Genomics Platform"/>
            <person name="Cuomo C."/>
            <person name="de Hoog S."/>
            <person name="Gorbushina A."/>
            <person name="Stielow B."/>
            <person name="Teixiera M."/>
            <person name="Abouelleil A."/>
            <person name="Chapman S.B."/>
            <person name="Priest M."/>
            <person name="Young S.K."/>
            <person name="Wortman J."/>
            <person name="Nusbaum C."/>
            <person name="Birren B."/>
        </authorList>
    </citation>
    <scope>NUCLEOTIDE SEQUENCE [LARGE SCALE GENOMIC DNA]</scope>
    <source>
        <strain evidence="6 7">CBS 43764</strain>
    </source>
</reference>
<organism evidence="6 7">
    <name type="scientific">Verruconis gallopava</name>
    <dbReference type="NCBI Taxonomy" id="253628"/>
    <lineage>
        <taxon>Eukaryota</taxon>
        <taxon>Fungi</taxon>
        <taxon>Dikarya</taxon>
        <taxon>Ascomycota</taxon>
        <taxon>Pezizomycotina</taxon>
        <taxon>Dothideomycetes</taxon>
        <taxon>Pleosporomycetidae</taxon>
        <taxon>Venturiales</taxon>
        <taxon>Sympoventuriaceae</taxon>
        <taxon>Verruconis</taxon>
    </lineage>
</organism>
<dbReference type="SUPFAM" id="SSF54160">
    <property type="entry name" value="Chromo domain-like"/>
    <property type="match status" value="1"/>
</dbReference>
<dbReference type="InterPro" id="IPR023780">
    <property type="entry name" value="Chromo_domain"/>
</dbReference>
<dbReference type="PROSITE" id="PS50013">
    <property type="entry name" value="CHROMO_2"/>
    <property type="match status" value="1"/>
</dbReference>
<sequence>MEPYHRRKGEQDILPPPELEDEDEYEVEEILDEQRRQGAFWYKVRWKGWPEEYDQWLPQENLENAQELLRQFKQKRAQANTNRRRRGGEPRKRSTRIK</sequence>
<dbReference type="RefSeq" id="XP_016208550.1">
    <property type="nucleotide sequence ID" value="XM_016363637.1"/>
</dbReference>
<dbReference type="SMART" id="SM00298">
    <property type="entry name" value="CHROMO"/>
    <property type="match status" value="1"/>
</dbReference>
<comment type="subcellular location">
    <subcellularLocation>
        <location evidence="1">Nucleus</location>
    </subcellularLocation>
</comment>
<evidence type="ECO:0000313" key="7">
    <source>
        <dbReference type="Proteomes" id="UP000053259"/>
    </source>
</evidence>
<dbReference type="STRING" id="253628.A0A0D1X979"/>
<feature type="domain" description="Chromo" evidence="5">
    <location>
        <begin position="25"/>
        <end position="84"/>
    </location>
</feature>
<dbReference type="GO" id="GO:0005634">
    <property type="term" value="C:nucleus"/>
    <property type="evidence" value="ECO:0007669"/>
    <property type="project" value="UniProtKB-SubCell"/>
</dbReference>
<evidence type="ECO:0000259" key="5">
    <source>
        <dbReference type="PROSITE" id="PS50013"/>
    </source>
</evidence>
<dbReference type="CDD" id="cd00024">
    <property type="entry name" value="CD_CSD"/>
    <property type="match status" value="1"/>
</dbReference>
<dbReference type="GO" id="GO:0006338">
    <property type="term" value="P:chromatin remodeling"/>
    <property type="evidence" value="ECO:0007669"/>
    <property type="project" value="UniProtKB-ARBA"/>
</dbReference>
<dbReference type="InterPro" id="IPR000953">
    <property type="entry name" value="Chromo/chromo_shadow_dom"/>
</dbReference>
<dbReference type="AlphaFoldDB" id="A0A0D1X979"/>
<dbReference type="Pfam" id="PF00385">
    <property type="entry name" value="Chromo"/>
    <property type="match status" value="1"/>
</dbReference>
<feature type="compositionally biased region" description="Basic residues" evidence="4">
    <location>
        <begin position="74"/>
        <end position="86"/>
    </location>
</feature>
<keyword evidence="3" id="KW-0539">Nucleus</keyword>
<feature type="region of interest" description="Disordered" evidence="4">
    <location>
        <begin position="1"/>
        <end position="24"/>
    </location>
</feature>
<dbReference type="HOGENOM" id="CLU_2335238_0_0_1"/>
<evidence type="ECO:0000256" key="4">
    <source>
        <dbReference type="SAM" id="MobiDB-lite"/>
    </source>
</evidence>
<dbReference type="EMBL" id="KN847608">
    <property type="protein sequence ID" value="KIV98680.1"/>
    <property type="molecule type" value="Genomic_DNA"/>
</dbReference>
<dbReference type="OrthoDB" id="433924at2759"/>
<feature type="region of interest" description="Disordered" evidence="4">
    <location>
        <begin position="74"/>
        <end position="98"/>
    </location>
</feature>
<evidence type="ECO:0000256" key="1">
    <source>
        <dbReference type="ARBA" id="ARBA00004123"/>
    </source>
</evidence>
<gene>
    <name evidence="6" type="ORF">PV09_09560</name>
</gene>
<proteinExistence type="predicted"/>